<evidence type="ECO:0000313" key="2">
    <source>
        <dbReference type="Proteomes" id="UP001501637"/>
    </source>
</evidence>
<name>A0ABP6NFW0_9ACTN</name>
<dbReference type="EMBL" id="BAAAUG010000183">
    <property type="protein sequence ID" value="GAA3144755.1"/>
    <property type="molecule type" value="Genomic_DNA"/>
</dbReference>
<organism evidence="1 2">
    <name type="scientific">Streptomyces rectiviolaceus</name>
    <dbReference type="NCBI Taxonomy" id="332591"/>
    <lineage>
        <taxon>Bacteria</taxon>
        <taxon>Bacillati</taxon>
        <taxon>Actinomycetota</taxon>
        <taxon>Actinomycetes</taxon>
        <taxon>Kitasatosporales</taxon>
        <taxon>Streptomycetaceae</taxon>
        <taxon>Streptomyces</taxon>
    </lineage>
</organism>
<keyword evidence="2" id="KW-1185">Reference proteome</keyword>
<dbReference type="Proteomes" id="UP001501637">
    <property type="component" value="Unassembled WGS sequence"/>
</dbReference>
<protein>
    <submittedName>
        <fullName evidence="1">Uncharacterized protein</fullName>
    </submittedName>
</protein>
<accession>A0ABP6NFW0</accession>
<evidence type="ECO:0000313" key="1">
    <source>
        <dbReference type="EMBL" id="GAA3144755.1"/>
    </source>
</evidence>
<proteinExistence type="predicted"/>
<comment type="caution">
    <text evidence="1">The sequence shown here is derived from an EMBL/GenBank/DDBJ whole genome shotgun (WGS) entry which is preliminary data.</text>
</comment>
<gene>
    <name evidence="1" type="ORF">GCM10010449_75080</name>
</gene>
<sequence>MGAAYAKCYDPSGARYGVPTFPWRLAPDGLAPVASSARRGCVRAVSR</sequence>
<reference evidence="2" key="1">
    <citation type="journal article" date="2019" name="Int. J. Syst. Evol. Microbiol.">
        <title>The Global Catalogue of Microorganisms (GCM) 10K type strain sequencing project: providing services to taxonomists for standard genome sequencing and annotation.</title>
        <authorList>
            <consortium name="The Broad Institute Genomics Platform"/>
            <consortium name="The Broad Institute Genome Sequencing Center for Infectious Disease"/>
            <person name="Wu L."/>
            <person name="Ma J."/>
        </authorList>
    </citation>
    <scope>NUCLEOTIDE SEQUENCE [LARGE SCALE GENOMIC DNA]</scope>
    <source>
        <strain evidence="2">JCM 9092</strain>
    </source>
</reference>